<feature type="domain" description="MOSC" evidence="1">
    <location>
        <begin position="31"/>
        <end position="177"/>
    </location>
</feature>
<dbReference type="InterPro" id="IPR005302">
    <property type="entry name" value="MoCF_Sase_C"/>
</dbReference>
<protein>
    <submittedName>
        <fullName evidence="2">MOSC domain-containing protein</fullName>
    </submittedName>
</protein>
<reference evidence="2" key="1">
    <citation type="submission" date="2024-06" db="EMBL/GenBank/DDBJ databases">
        <title>Kribbella sp. strain HUAS MG21 genome sequences.</title>
        <authorList>
            <person name="Mo P."/>
        </authorList>
    </citation>
    <scope>NUCLEOTIDE SEQUENCE</scope>
    <source>
        <strain evidence="2">HUAS MG21</strain>
    </source>
</reference>
<dbReference type="RefSeq" id="WP_350278771.1">
    <property type="nucleotide sequence ID" value="NZ_CP158165.1"/>
</dbReference>
<sequence length="179" mass="19267">MTSVEIVALVVSPQHAYEGRPADGPRPDLESPARSEVEVRAGLGIVGDRYFGQKVHKNAAVTLMDADALDEVARVLSLPAPLDPHLTRRNIVLRGFPVDELAARRTPDGRRIDGRRFTLDSGQGPVTFQAHRPANPCAWMDVVLAPGAMKALRGRGGIRTTPLTSGVLRLGPAQLTVLE</sequence>
<dbReference type="GO" id="GO:0003824">
    <property type="term" value="F:catalytic activity"/>
    <property type="evidence" value="ECO:0007669"/>
    <property type="project" value="InterPro"/>
</dbReference>
<accession>A0AAU7TH04</accession>
<dbReference type="EMBL" id="CP158165">
    <property type="protein sequence ID" value="XBV25964.1"/>
    <property type="molecule type" value="Genomic_DNA"/>
</dbReference>
<organism evidence="2">
    <name type="scientific">Kribbella sp. HUAS MG21</name>
    <dbReference type="NCBI Taxonomy" id="3160966"/>
    <lineage>
        <taxon>Bacteria</taxon>
        <taxon>Bacillati</taxon>
        <taxon>Actinomycetota</taxon>
        <taxon>Actinomycetes</taxon>
        <taxon>Propionibacteriales</taxon>
        <taxon>Kribbellaceae</taxon>
        <taxon>Kribbella</taxon>
    </lineage>
</organism>
<dbReference type="GO" id="GO:0030170">
    <property type="term" value="F:pyridoxal phosphate binding"/>
    <property type="evidence" value="ECO:0007669"/>
    <property type="project" value="InterPro"/>
</dbReference>
<dbReference type="Pfam" id="PF03473">
    <property type="entry name" value="MOSC"/>
    <property type="match status" value="1"/>
</dbReference>
<dbReference type="Gene3D" id="2.40.33.20">
    <property type="entry name" value="PK beta-barrel domain-like"/>
    <property type="match status" value="1"/>
</dbReference>
<dbReference type="AlphaFoldDB" id="A0AAU7TH04"/>
<evidence type="ECO:0000313" key="2">
    <source>
        <dbReference type="EMBL" id="XBV25964.1"/>
    </source>
</evidence>
<gene>
    <name evidence="2" type="ORF">ABN611_05955</name>
</gene>
<dbReference type="PROSITE" id="PS51340">
    <property type="entry name" value="MOSC"/>
    <property type="match status" value="1"/>
</dbReference>
<proteinExistence type="predicted"/>
<dbReference type="GO" id="GO:0030151">
    <property type="term" value="F:molybdenum ion binding"/>
    <property type="evidence" value="ECO:0007669"/>
    <property type="project" value="InterPro"/>
</dbReference>
<dbReference type="InterPro" id="IPR011037">
    <property type="entry name" value="Pyrv_Knase-like_insert_dom_sf"/>
</dbReference>
<evidence type="ECO:0000259" key="1">
    <source>
        <dbReference type="PROSITE" id="PS51340"/>
    </source>
</evidence>
<name>A0AAU7TH04_9ACTN</name>
<dbReference type="SUPFAM" id="SSF50800">
    <property type="entry name" value="PK beta-barrel domain-like"/>
    <property type="match status" value="1"/>
</dbReference>